<reference evidence="1 2" key="1">
    <citation type="submission" date="2018-12" db="EMBL/GenBank/DDBJ databases">
        <authorList>
            <person name="Yang Y."/>
        </authorList>
    </citation>
    <scope>NUCLEOTIDE SEQUENCE [LARGE SCALE GENOMIC DNA]</scope>
    <source>
        <strain evidence="1 2">GSF71</strain>
    </source>
</reference>
<proteinExistence type="predicted"/>
<dbReference type="Proteomes" id="UP000280346">
    <property type="component" value="Unassembled WGS sequence"/>
</dbReference>
<dbReference type="OrthoDB" id="3569535at2"/>
<protein>
    <submittedName>
        <fullName evidence="1">Uncharacterized protein</fullName>
    </submittedName>
</protein>
<evidence type="ECO:0000313" key="2">
    <source>
        <dbReference type="Proteomes" id="UP000280346"/>
    </source>
</evidence>
<organism evidence="1 2">
    <name type="scientific">Azospirillum doebereinerae</name>
    <dbReference type="NCBI Taxonomy" id="92933"/>
    <lineage>
        <taxon>Bacteria</taxon>
        <taxon>Pseudomonadati</taxon>
        <taxon>Pseudomonadota</taxon>
        <taxon>Alphaproteobacteria</taxon>
        <taxon>Rhodospirillales</taxon>
        <taxon>Azospirillaceae</taxon>
        <taxon>Azospirillum</taxon>
    </lineage>
</organism>
<comment type="caution">
    <text evidence="1">The sequence shown here is derived from an EMBL/GenBank/DDBJ whole genome shotgun (WGS) entry which is preliminary data.</text>
</comment>
<accession>A0A3S0WZV2</accession>
<evidence type="ECO:0000313" key="1">
    <source>
        <dbReference type="EMBL" id="RUQ72166.1"/>
    </source>
</evidence>
<dbReference type="AlphaFoldDB" id="A0A3S0WZV2"/>
<dbReference type="Pfam" id="PF21973">
    <property type="entry name" value="DUF6925"/>
    <property type="match status" value="1"/>
</dbReference>
<dbReference type="EMBL" id="RZIJ01000007">
    <property type="protein sequence ID" value="RUQ72166.1"/>
    <property type="molecule type" value="Genomic_DNA"/>
</dbReference>
<dbReference type="RefSeq" id="WP_126997857.1">
    <property type="nucleotide sequence ID" value="NZ_JBNPXW010000005.1"/>
</dbReference>
<gene>
    <name evidence="1" type="ORF">EJ913_11460</name>
</gene>
<sequence length="341" mass="35931">MTDALPPTHDPSEVAALLREAVADPATAWSLGSFGAVAEFLRDADEPVRLGDDGARLEARTARGGLRLRFDPAVRPVAYETAAGTGWSQAVALCLPADACAMSGRGVVTELGPDADALAPEDRDGVLFDIGLGLPQTDACVRSADPRVVERLRAGVGRALFDPENPLGRAMPELSPTRVFLGRVGRIEVGQPIPPPGGASPEGPHTHVLPRLLAAGRTHAATAPIPDGWVPVVHLFPPHPAKDGNGRPIPFDRGRHAAFQALLERHGVPALVGLKRAVLEALHRNDPPIDDAALDRAQRLAVRVAVRQAATLSPGLPRLADWVGRFDRPDAAGGEEARPAH</sequence>
<name>A0A3S0WZV2_9PROT</name>
<keyword evidence="2" id="KW-1185">Reference proteome</keyword>
<dbReference type="InterPro" id="IPR053838">
    <property type="entry name" value="DUF6925"/>
</dbReference>